<dbReference type="PATRIC" id="fig|477245.3.peg.565"/>
<keyword evidence="2" id="KW-0378">Hydrolase</keyword>
<dbReference type="SUPFAM" id="SSF82171">
    <property type="entry name" value="DPP6 N-terminal domain-like"/>
    <property type="match status" value="1"/>
</dbReference>
<dbReference type="Pfam" id="PF07676">
    <property type="entry name" value="PD40"/>
    <property type="match status" value="5"/>
</dbReference>
<dbReference type="SUPFAM" id="SSF51556">
    <property type="entry name" value="Metallo-dependent hydrolases"/>
    <property type="match status" value="1"/>
</dbReference>
<dbReference type="InterPro" id="IPR011659">
    <property type="entry name" value="WD40"/>
</dbReference>
<dbReference type="KEGG" id="scw:TU94_02515"/>
<name>A0A0C5FXN1_9ACTN</name>
<dbReference type="Gene3D" id="2.120.10.30">
    <property type="entry name" value="TolB, C-terminal domain"/>
    <property type="match status" value="2"/>
</dbReference>
<dbReference type="EMBL" id="CP010849">
    <property type="protein sequence ID" value="AJP00559.1"/>
    <property type="molecule type" value="Genomic_DNA"/>
</dbReference>
<accession>A0A0C5FXN1</accession>
<dbReference type="InterPro" id="IPR006311">
    <property type="entry name" value="TAT_signal"/>
</dbReference>
<dbReference type="STRING" id="477245.TU94_02515"/>
<reference evidence="2 3" key="1">
    <citation type="submission" date="2015-02" db="EMBL/GenBank/DDBJ databases">
        <title>Genome sequence of thermotolerant Streptomyces cyaneogriseus subsp. Noncyanogenus NMWT1, the producer of nematocidal antibiotics nemadectin.</title>
        <authorList>
            <person name="Wang H."/>
            <person name="Li C."/>
            <person name="Xiang W."/>
            <person name="Wang X."/>
        </authorList>
    </citation>
    <scope>NUCLEOTIDE SEQUENCE [LARGE SCALE GENOMIC DNA]</scope>
    <source>
        <strain evidence="2 3">NMWT 1</strain>
    </source>
</reference>
<dbReference type="Proteomes" id="UP000032234">
    <property type="component" value="Chromosome"/>
</dbReference>
<evidence type="ECO:0000259" key="1">
    <source>
        <dbReference type="Pfam" id="PF01979"/>
    </source>
</evidence>
<dbReference type="PANTHER" id="PTHR43135">
    <property type="entry name" value="ALPHA-D-RIBOSE 1-METHYLPHOSPHONATE 5-TRIPHOSPHATE DIPHOSPHATASE"/>
    <property type="match status" value="1"/>
</dbReference>
<dbReference type="PROSITE" id="PS51318">
    <property type="entry name" value="TAT"/>
    <property type="match status" value="1"/>
</dbReference>
<keyword evidence="3" id="KW-1185">Reference proteome</keyword>
<feature type="domain" description="Amidohydrolase-related" evidence="1">
    <location>
        <begin position="911"/>
        <end position="1009"/>
    </location>
</feature>
<dbReference type="PANTHER" id="PTHR43135:SF3">
    <property type="entry name" value="ALPHA-D-RIBOSE 1-METHYLPHOSPHONATE 5-TRIPHOSPHATE DIPHOSPHATASE"/>
    <property type="match status" value="1"/>
</dbReference>
<dbReference type="Gene3D" id="3.20.20.140">
    <property type="entry name" value="Metal-dependent hydrolases"/>
    <property type="match status" value="1"/>
</dbReference>
<proteinExistence type="predicted"/>
<evidence type="ECO:0000313" key="3">
    <source>
        <dbReference type="Proteomes" id="UP000032234"/>
    </source>
</evidence>
<dbReference type="InterPro" id="IPR011042">
    <property type="entry name" value="6-blade_b-propeller_TolB-like"/>
</dbReference>
<dbReference type="SUPFAM" id="SSF69304">
    <property type="entry name" value="Tricorn protease N-terminal domain"/>
    <property type="match status" value="1"/>
</dbReference>
<dbReference type="InterPro" id="IPR051781">
    <property type="entry name" value="Metallo-dep_Hydrolase"/>
</dbReference>
<dbReference type="RefSeq" id="WP_044378796.1">
    <property type="nucleotide sequence ID" value="NZ_CP010849.1"/>
</dbReference>
<dbReference type="Gene3D" id="3.30.110.90">
    <property type="entry name" value="Amidohydrolase"/>
    <property type="match status" value="1"/>
</dbReference>
<sequence>MKAGRRTATSSGFFSRRGFLNSAAGMAVGPAPAAVRAGGGAAWDAEEEAPVLTYHELTGGSVTARPGGRTLVAEVQGVLWSVPRDGGAARQLTGWSLEATRPALSPDGGTVAVCGYRGGGFHLWSLRSDGGGLRQLTDGPWDDRSVAWSPDGSRLAFSSERGGSSVGGSAYGLWILDVGSGHRTRVTGGAFDDIDPVWWPDGRSLVCVRAAHRADGTGDGGLALVRVALAGGEATVLRTVTEGRLLCPSVSPRGRIAYLHLSGTSGSPSLPAARATLMVDGRAVSRDEDLAAAPPCWLGEDELLYVADGRIRIRTIATGTTRDIPFTARMSSPRRHRRPRTRVVADDRAPVKGIHLPALSPDGRHVAFVALNALWLMPLGGTPRKLLQAAPVHDVQMPSWAPDGRSLLYCTDRDGLVAVRRLRLADGGDELVAGDGRLHPALSPDGSRLACQDIAGNLLVRDLATGRERVLVRPLATDGPPGAPTWSPDGRYVAFCDRNRLNRRFREGYHLIRVVDTLTGGERRHLPAEHQSLSDRVAAGPAWSPDGRWMALVAESALWLLPVTADGAPAGPARRLTDEPADHPGWSGDSRTLLYLSCGRLRLLDLDSAAVPVRTRRLPGPHLITRRPAGGPAERLRIHAGQLWDGTGDSPRQDVDILVHGNRITAVEPHRVRRPAHHGIDASGQTVVPGLIDSHTHPYTATYGARQNLAALAYGITTAACLGGPLYEAVRLRESAATGHSLGPRHLACAELIDGSRTAYSMGRAHRTRAGVERTLRRATALDVDFVKTYVRASGRVMAQTAEAAHRLGVPCGSHLCSPGRAAGQDLTTHLQATQRLPYGHATTPLGHIHQDLIEQYADGLFSLIITPFTAQYLLGADPGLAEDPRVRNLLPPWDVAAVQDRAENPPTAAQRKALTIEMANYRRLAAQGARLALGTDAPLVPVGLSLHLALRALHAHGFSPAQALRCATTAPARLFGLDADLGTVRAGKIADLTVVDGDPFTDFATLVDTALVLRDGVAHRPSDLVGVHRARDHRPPQGTTWLHIARAFQQGSCCRFGDDPD</sequence>
<organism evidence="2 3">
    <name type="scientific">Streptomyces cyaneogriseus subsp. noncyanogenus</name>
    <dbReference type="NCBI Taxonomy" id="477245"/>
    <lineage>
        <taxon>Bacteria</taxon>
        <taxon>Bacillati</taxon>
        <taxon>Actinomycetota</taxon>
        <taxon>Actinomycetes</taxon>
        <taxon>Kitasatosporales</taxon>
        <taxon>Streptomycetaceae</taxon>
        <taxon>Streptomyces</taxon>
    </lineage>
</organism>
<dbReference type="AlphaFoldDB" id="A0A0C5FXN1"/>
<dbReference type="InterPro" id="IPR006680">
    <property type="entry name" value="Amidohydro-rel"/>
</dbReference>
<dbReference type="InterPro" id="IPR011059">
    <property type="entry name" value="Metal-dep_hydrolase_composite"/>
</dbReference>
<dbReference type="SUPFAM" id="SSF51338">
    <property type="entry name" value="Composite domain of metallo-dependent hydrolases"/>
    <property type="match status" value="1"/>
</dbReference>
<dbReference type="GO" id="GO:0016810">
    <property type="term" value="F:hydrolase activity, acting on carbon-nitrogen (but not peptide) bonds"/>
    <property type="evidence" value="ECO:0007669"/>
    <property type="project" value="InterPro"/>
</dbReference>
<dbReference type="OrthoDB" id="9808778at2"/>
<gene>
    <name evidence="2" type="ORF">TU94_02515</name>
</gene>
<dbReference type="HOGENOM" id="CLU_304012_0_0_11"/>
<protein>
    <submittedName>
        <fullName evidence="2">Amidohydrolase</fullName>
    </submittedName>
</protein>
<dbReference type="Gene3D" id="2.30.40.10">
    <property type="entry name" value="Urease, subunit C, domain 1"/>
    <property type="match status" value="2"/>
</dbReference>
<dbReference type="Pfam" id="PF01979">
    <property type="entry name" value="Amidohydro_1"/>
    <property type="match status" value="1"/>
</dbReference>
<dbReference type="Gene3D" id="1.20.58.520">
    <property type="entry name" value="Amidohydrolase"/>
    <property type="match status" value="1"/>
</dbReference>
<evidence type="ECO:0000313" key="2">
    <source>
        <dbReference type="EMBL" id="AJP00559.1"/>
    </source>
</evidence>
<dbReference type="InterPro" id="IPR032466">
    <property type="entry name" value="Metal_Hydrolase"/>
</dbReference>